<feature type="transmembrane region" description="Helical" evidence="3">
    <location>
        <begin position="81"/>
        <end position="101"/>
    </location>
</feature>
<reference evidence="4 5" key="1">
    <citation type="submission" date="2019-09" db="EMBL/GenBank/DDBJ databases">
        <title>Draft Whole-Genome sequence of Blastochloris sulfoviridis DSM 729.</title>
        <authorList>
            <person name="Meyer T.E."/>
            <person name="Kyndt J.A."/>
        </authorList>
    </citation>
    <scope>NUCLEOTIDE SEQUENCE [LARGE SCALE GENOMIC DNA]</scope>
    <source>
        <strain evidence="4 5">DSM 729</strain>
    </source>
</reference>
<dbReference type="Pfam" id="PF13779">
    <property type="entry name" value="DUF4175"/>
    <property type="match status" value="1"/>
</dbReference>
<evidence type="ECO:0000256" key="1">
    <source>
        <dbReference type="SAM" id="Coils"/>
    </source>
</evidence>
<dbReference type="Proteomes" id="UP000323886">
    <property type="component" value="Unassembled WGS sequence"/>
</dbReference>
<dbReference type="NCBIfam" id="TIGR02302">
    <property type="entry name" value="aProt_lowcomp"/>
    <property type="match status" value="1"/>
</dbReference>
<feature type="region of interest" description="Disordered" evidence="2">
    <location>
        <begin position="571"/>
        <end position="590"/>
    </location>
</feature>
<comment type="caution">
    <text evidence="4">The sequence shown here is derived from an EMBL/GenBank/DDBJ whole genome shotgun (WGS) entry which is preliminary data.</text>
</comment>
<evidence type="ECO:0000256" key="2">
    <source>
        <dbReference type="SAM" id="MobiDB-lite"/>
    </source>
</evidence>
<keyword evidence="3" id="KW-0472">Membrane</keyword>
<feature type="transmembrane region" description="Helical" evidence="3">
    <location>
        <begin position="49"/>
        <end position="69"/>
    </location>
</feature>
<protein>
    <submittedName>
        <fullName evidence="4">TIGR02302 family protein</fullName>
    </submittedName>
</protein>
<evidence type="ECO:0000256" key="3">
    <source>
        <dbReference type="SAM" id="Phobius"/>
    </source>
</evidence>
<proteinExistence type="predicted"/>
<dbReference type="OrthoDB" id="8477685at2"/>
<feature type="region of interest" description="Disordered" evidence="2">
    <location>
        <begin position="713"/>
        <end position="828"/>
    </location>
</feature>
<evidence type="ECO:0000313" key="5">
    <source>
        <dbReference type="Proteomes" id="UP000323886"/>
    </source>
</evidence>
<dbReference type="AlphaFoldDB" id="A0A5M6I5B0"/>
<dbReference type="EMBL" id="VWPL01000002">
    <property type="protein sequence ID" value="KAA5603353.1"/>
    <property type="molecule type" value="Genomic_DNA"/>
</dbReference>
<feature type="compositionally biased region" description="Basic and acidic residues" evidence="2">
    <location>
        <begin position="738"/>
        <end position="751"/>
    </location>
</feature>
<feature type="transmembrane region" description="Helical" evidence="3">
    <location>
        <begin position="173"/>
        <end position="190"/>
    </location>
</feature>
<accession>A0A5M6I5B0</accession>
<evidence type="ECO:0000313" key="4">
    <source>
        <dbReference type="EMBL" id="KAA5603353.1"/>
    </source>
</evidence>
<keyword evidence="1" id="KW-0175">Coiled coil</keyword>
<keyword evidence="5" id="KW-1185">Reference proteome</keyword>
<sequence length="861" mass="94738">MLARDLPGVCVTDTSRIAPPDIRPPEPPSAAPLAPAVERARHVLLWEQVWPPLVRLGSAIGLFLAASWADLWSVLPPLGRPVVLFGFIALAAYAGAPLLRLRRPGRGAALRRLDAVSGQPHRPVSALDDPLATRRDDPMSRALWEAHRERMLAQSGTLDAGLPSPRMVERDPWALRALVLLLLVATWFMAEGDRGRRILTAFDWTGAASAPPYRIDAWVTPPAYTGRPPLLLSGVRSGEPVSEARGTGPIEVPAGSVATVRATGLGTLALRAQGGLADLPDQDDAPAPPAGTIERRLVITGAGQLSLHDVGDADLMWSFAAVPDLPPAVSLTRPPNAVGRGALSLAYRLEDDYGVVSAEARIRRSEEPQAGRPLYALPALPLALPQARTRAGIGETVKDLTDHPFAGAKVTLTLHARDDAGNEGQSEPAELVLPQRSFSNPVARALVEQRRNLALDATRRPQVERALDALAIAPERFTPDPRLYLGLRSAFWRLANARDDDDLRGVVDYLWAIAVQVEDGDLADVERELRAAEDALRQALERGATDAELKQLTDALRQTLDRFLRELAEDMQRNQSQDAQRRPLDRNARILRPQDLQAMIDRLENLARSGSRDAARRMLEELQAMLDSIDRRRSGDMAEGPDGTRDALDELGDMIRNQQQLRDRTWREGREQRERQRHGEADPERSDRLDDLQNSQEALRQKLENLLDQLQRSRREQGNGEAGEGESAEGPEGQAFGRAREAMRDAERRLDGGNADGAVDSQGKALENLRRGAQSLAQNRQGEGQGRMGSRSGPASGNDTDPLGRPRAGNRDLDTTSQDRIPDAIDAQRARRVLEELRRRLGEAERPRLELDYLERLLREF</sequence>
<feature type="region of interest" description="Disordered" evidence="2">
    <location>
        <begin position="656"/>
        <end position="692"/>
    </location>
</feature>
<feature type="compositionally biased region" description="Basic and acidic residues" evidence="2">
    <location>
        <begin position="661"/>
        <end position="691"/>
    </location>
</feature>
<feature type="coiled-coil region" evidence="1">
    <location>
        <begin position="515"/>
        <end position="542"/>
    </location>
</feature>
<dbReference type="InterPro" id="IPR012683">
    <property type="entry name" value="CHP02302_TM"/>
</dbReference>
<gene>
    <name evidence="4" type="ORF">F1193_01520</name>
</gene>
<name>A0A5M6I5B0_9HYPH</name>
<keyword evidence="3" id="KW-0812">Transmembrane</keyword>
<feature type="compositionally biased region" description="Basic and acidic residues" evidence="2">
    <location>
        <begin position="579"/>
        <end position="588"/>
    </location>
</feature>
<keyword evidence="3" id="KW-1133">Transmembrane helix</keyword>
<organism evidence="4 5">
    <name type="scientific">Blastochloris sulfoviridis</name>
    <dbReference type="NCBI Taxonomy" id="50712"/>
    <lineage>
        <taxon>Bacteria</taxon>
        <taxon>Pseudomonadati</taxon>
        <taxon>Pseudomonadota</taxon>
        <taxon>Alphaproteobacteria</taxon>
        <taxon>Hyphomicrobiales</taxon>
        <taxon>Blastochloridaceae</taxon>
        <taxon>Blastochloris</taxon>
    </lineage>
</organism>